<feature type="region of interest" description="Disordered" evidence="1">
    <location>
        <begin position="136"/>
        <end position="155"/>
    </location>
</feature>
<gene>
    <name evidence="2" type="ORF">CPAR01_12496</name>
</gene>
<proteinExistence type="predicted"/>
<dbReference type="Proteomes" id="UP001241169">
    <property type="component" value="Unassembled WGS sequence"/>
</dbReference>
<name>A0ABQ9S6L6_9PEZI</name>
<accession>A0ABQ9S6L6</accession>
<evidence type="ECO:0000256" key="1">
    <source>
        <dbReference type="SAM" id="MobiDB-lite"/>
    </source>
</evidence>
<protein>
    <submittedName>
        <fullName evidence="2">Uncharacterized protein</fullName>
    </submittedName>
</protein>
<evidence type="ECO:0000313" key="3">
    <source>
        <dbReference type="Proteomes" id="UP001241169"/>
    </source>
</evidence>
<organism evidence="2 3">
    <name type="scientific">Colletotrichum paranaense</name>
    <dbReference type="NCBI Taxonomy" id="1914294"/>
    <lineage>
        <taxon>Eukaryota</taxon>
        <taxon>Fungi</taxon>
        <taxon>Dikarya</taxon>
        <taxon>Ascomycota</taxon>
        <taxon>Pezizomycotina</taxon>
        <taxon>Sordariomycetes</taxon>
        <taxon>Hypocreomycetidae</taxon>
        <taxon>Glomerellales</taxon>
        <taxon>Glomerellaceae</taxon>
        <taxon>Colletotrichum</taxon>
        <taxon>Colletotrichum acutatum species complex</taxon>
    </lineage>
</organism>
<feature type="region of interest" description="Disordered" evidence="1">
    <location>
        <begin position="23"/>
        <end position="78"/>
    </location>
</feature>
<dbReference type="EMBL" id="MOPA01000011">
    <property type="protein sequence ID" value="KAK1527938.1"/>
    <property type="molecule type" value="Genomic_DNA"/>
</dbReference>
<dbReference type="RefSeq" id="XP_060344285.1">
    <property type="nucleotide sequence ID" value="XM_060496752.1"/>
</dbReference>
<dbReference type="GeneID" id="85380651"/>
<sequence>MANAESHPMASLLSPCAAPPCDPIVQSHPVNSSGAPRREEGKKKKSQSPGKERTMLPCNNATPQRPAQPQAQARPSCQGLPPITFSSFSTFAPVLPSTLLYSICTKHRFPNSKKPLSARKHEHSRPDYRNSYIQARKHTYPPGDPCVGIGTGTPY</sequence>
<comment type="caution">
    <text evidence="2">The sequence shown here is derived from an EMBL/GenBank/DDBJ whole genome shotgun (WGS) entry which is preliminary data.</text>
</comment>
<evidence type="ECO:0000313" key="2">
    <source>
        <dbReference type="EMBL" id="KAK1527938.1"/>
    </source>
</evidence>
<keyword evidence="3" id="KW-1185">Reference proteome</keyword>
<feature type="compositionally biased region" description="Low complexity" evidence="1">
    <location>
        <begin position="61"/>
        <end position="75"/>
    </location>
</feature>
<reference evidence="2 3" key="1">
    <citation type="submission" date="2016-10" db="EMBL/GenBank/DDBJ databases">
        <title>The genome sequence of Colletotrichum fioriniae PJ7.</title>
        <authorList>
            <person name="Baroncelli R."/>
        </authorList>
    </citation>
    <scope>NUCLEOTIDE SEQUENCE [LARGE SCALE GENOMIC DNA]</scope>
    <source>
        <strain evidence="2 3">IMI 384185</strain>
    </source>
</reference>